<dbReference type="EMBL" id="NMPZ01000001">
    <property type="protein sequence ID" value="OXL45391.1"/>
    <property type="molecule type" value="Genomic_DNA"/>
</dbReference>
<feature type="transmembrane region" description="Helical" evidence="1">
    <location>
        <begin position="41"/>
        <end position="60"/>
    </location>
</feature>
<evidence type="ECO:0000313" key="3">
    <source>
        <dbReference type="Proteomes" id="UP000215155"/>
    </source>
</evidence>
<organism evidence="2 3">
    <name type="scientific">Segatella copri</name>
    <dbReference type="NCBI Taxonomy" id="165179"/>
    <lineage>
        <taxon>Bacteria</taxon>
        <taxon>Pseudomonadati</taxon>
        <taxon>Bacteroidota</taxon>
        <taxon>Bacteroidia</taxon>
        <taxon>Bacteroidales</taxon>
        <taxon>Prevotellaceae</taxon>
        <taxon>Segatella</taxon>
    </lineage>
</organism>
<feature type="transmembrane region" description="Helical" evidence="1">
    <location>
        <begin position="92"/>
        <end position="113"/>
    </location>
</feature>
<gene>
    <name evidence="2" type="ORF">CFT61_01210</name>
</gene>
<dbReference type="Proteomes" id="UP000215155">
    <property type="component" value="Unassembled WGS sequence"/>
</dbReference>
<dbReference type="AlphaFoldDB" id="A0AA91YYF1"/>
<protein>
    <submittedName>
        <fullName evidence="2">Uncharacterized protein</fullName>
    </submittedName>
</protein>
<keyword evidence="1" id="KW-0472">Membrane</keyword>
<sequence length="117" mass="13432">MQKVIIMNDIWFWGILASITGIAIMISVIKHKKSVSTIKNGTYLIFSILMICLGITTILFKRYDSICAISYGITFLNITYKDRRNFPPSFTIAYIDYLKGYVVGFGSIMYGLFRIFE</sequence>
<keyword evidence="1" id="KW-1133">Transmembrane helix</keyword>
<proteinExistence type="predicted"/>
<feature type="transmembrane region" description="Helical" evidence="1">
    <location>
        <begin position="12"/>
        <end position="29"/>
    </location>
</feature>
<accession>A0AA91YYF1</accession>
<evidence type="ECO:0000256" key="1">
    <source>
        <dbReference type="SAM" id="Phobius"/>
    </source>
</evidence>
<reference evidence="2 3" key="1">
    <citation type="submission" date="2017-07" db="EMBL/GenBank/DDBJ databases">
        <title>Draft genome sequence of Prevotella copri isolated from the gut of healthy adult Indian.</title>
        <authorList>
            <person name="Das B."/>
            <person name="Bag S."/>
            <person name="Ghosh T.S."/>
        </authorList>
    </citation>
    <scope>NUCLEOTIDE SEQUENCE [LARGE SCALE GENOMIC DNA]</scope>
    <source>
        <strain evidence="2 3">Indica</strain>
    </source>
</reference>
<comment type="caution">
    <text evidence="2">The sequence shown here is derived from an EMBL/GenBank/DDBJ whole genome shotgun (WGS) entry which is preliminary data.</text>
</comment>
<keyword evidence="1" id="KW-0812">Transmembrane</keyword>
<name>A0AA91YYF1_9BACT</name>
<evidence type="ECO:0000313" key="2">
    <source>
        <dbReference type="EMBL" id="OXL45391.1"/>
    </source>
</evidence>